<evidence type="ECO:0000313" key="2">
    <source>
        <dbReference type="EMBL" id="ANP39751.1"/>
    </source>
</evidence>
<sequence>MFRKITHKLQEFRRKEDGNIALEAALYLPLLLGVFAATYTLFDLFRQETVNTKAAYTVSDLISRETAALNDDYIDSIYTLGKLMARAGSDMSMRVSVIRWDTDDDRYYVDWSVERGDQMEIWTDANVTALNNKLPLMPDQERVIVVETWNDVEPAFRLEAIGVGKREIYNLVFTRPRFASQVAFEGSVVSDGSVHDDDDNAGT</sequence>
<dbReference type="AlphaFoldDB" id="A0A1B0ZZN6"/>
<name>A0A1B0ZZN6_9RHOB</name>
<dbReference type="GeneID" id="28248793"/>
<proteinExistence type="predicted"/>
<reference evidence="2 3" key="1">
    <citation type="journal article" date="2016" name="ISME J.">
        <title>Global occurrence and heterogeneity of the Roseobacter-clade species Ruegeria mobilis.</title>
        <authorList>
            <person name="Sonnenschein E."/>
            <person name="Gram L."/>
        </authorList>
    </citation>
    <scope>NUCLEOTIDE SEQUENCE [LARGE SCALE GENOMIC DNA]</scope>
    <source>
        <strain evidence="2 3">F1926</strain>
    </source>
</reference>
<dbReference type="KEGG" id="rmb:K529_003135"/>
<evidence type="ECO:0000313" key="3">
    <source>
        <dbReference type="Proteomes" id="UP000013243"/>
    </source>
</evidence>
<gene>
    <name evidence="2" type="ORF">K529_003135</name>
</gene>
<evidence type="ECO:0000256" key="1">
    <source>
        <dbReference type="SAM" id="Phobius"/>
    </source>
</evidence>
<keyword evidence="1" id="KW-0812">Transmembrane</keyword>
<keyword evidence="1" id="KW-0472">Membrane</keyword>
<dbReference type="EMBL" id="CP015230">
    <property type="protein sequence ID" value="ANP39751.1"/>
    <property type="molecule type" value="Genomic_DNA"/>
</dbReference>
<keyword evidence="1" id="KW-1133">Transmembrane helix</keyword>
<organism evidence="2 3">
    <name type="scientific">Tritonibacter mobilis F1926</name>
    <dbReference type="NCBI Taxonomy" id="1265309"/>
    <lineage>
        <taxon>Bacteria</taxon>
        <taxon>Pseudomonadati</taxon>
        <taxon>Pseudomonadota</taxon>
        <taxon>Alphaproteobacteria</taxon>
        <taxon>Rhodobacterales</taxon>
        <taxon>Paracoccaceae</taxon>
        <taxon>Tritonibacter</taxon>
    </lineage>
</organism>
<dbReference type="RefSeq" id="WP_005634377.1">
    <property type="nucleotide sequence ID" value="NZ_CP015230.1"/>
</dbReference>
<protein>
    <recommendedName>
        <fullName evidence="4">Pilus assembly protein</fullName>
    </recommendedName>
</protein>
<dbReference type="OrthoDB" id="7876207at2"/>
<accession>A0A1B0ZZN6</accession>
<dbReference type="Proteomes" id="UP000013243">
    <property type="component" value="Chromosome"/>
</dbReference>
<dbReference type="STRING" id="1265309.K529_003135"/>
<feature type="transmembrane region" description="Helical" evidence="1">
    <location>
        <begin position="20"/>
        <end position="42"/>
    </location>
</feature>
<evidence type="ECO:0008006" key="4">
    <source>
        <dbReference type="Google" id="ProtNLM"/>
    </source>
</evidence>